<name>A0AAE1X859_9LAMI</name>
<dbReference type="Proteomes" id="UP001289374">
    <property type="component" value="Unassembled WGS sequence"/>
</dbReference>
<dbReference type="EMBL" id="JACGWL010000002">
    <property type="protein sequence ID" value="KAK4407018.1"/>
    <property type="molecule type" value="Genomic_DNA"/>
</dbReference>
<gene>
    <name evidence="8" type="ORF">Sango_0282800</name>
</gene>
<feature type="repeat" description="WD" evidence="5">
    <location>
        <begin position="215"/>
        <end position="258"/>
    </location>
</feature>
<evidence type="ECO:0000256" key="3">
    <source>
        <dbReference type="ARBA" id="ARBA00025733"/>
    </source>
</evidence>
<feature type="domain" description="CS" evidence="7">
    <location>
        <begin position="2"/>
        <end position="90"/>
    </location>
</feature>
<reference evidence="8" key="1">
    <citation type="submission" date="2020-06" db="EMBL/GenBank/DDBJ databases">
        <authorList>
            <person name="Li T."/>
            <person name="Hu X."/>
            <person name="Zhang T."/>
            <person name="Song X."/>
            <person name="Zhang H."/>
            <person name="Dai N."/>
            <person name="Sheng W."/>
            <person name="Hou X."/>
            <person name="Wei L."/>
        </authorList>
    </citation>
    <scope>NUCLEOTIDE SEQUENCE</scope>
    <source>
        <strain evidence="8">K16</strain>
        <tissue evidence="8">Leaf</tissue>
    </source>
</reference>
<keyword evidence="9" id="KW-1185">Reference proteome</keyword>
<dbReference type="InterPro" id="IPR008978">
    <property type="entry name" value="HSP20-like_chaperone"/>
</dbReference>
<comment type="similarity">
    <text evidence="3">Belongs to the p23/wos2 family.</text>
</comment>
<dbReference type="InterPro" id="IPR007052">
    <property type="entry name" value="CS_dom"/>
</dbReference>
<evidence type="ECO:0000256" key="2">
    <source>
        <dbReference type="ARBA" id="ARBA00022737"/>
    </source>
</evidence>
<dbReference type="InterPro" id="IPR001680">
    <property type="entry name" value="WD40_rpt"/>
</dbReference>
<feature type="compositionally biased region" description="Basic and acidic residues" evidence="6">
    <location>
        <begin position="159"/>
        <end position="168"/>
    </location>
</feature>
<evidence type="ECO:0000259" key="7">
    <source>
        <dbReference type="PROSITE" id="PS51203"/>
    </source>
</evidence>
<dbReference type="Pfam" id="PF00400">
    <property type="entry name" value="WD40"/>
    <property type="match status" value="1"/>
</dbReference>
<reference evidence="8" key="2">
    <citation type="journal article" date="2024" name="Plant">
        <title>Genomic evolution and insights into agronomic trait innovations of Sesamum species.</title>
        <authorList>
            <person name="Miao H."/>
            <person name="Wang L."/>
            <person name="Qu L."/>
            <person name="Liu H."/>
            <person name="Sun Y."/>
            <person name="Le M."/>
            <person name="Wang Q."/>
            <person name="Wei S."/>
            <person name="Zheng Y."/>
            <person name="Lin W."/>
            <person name="Duan Y."/>
            <person name="Cao H."/>
            <person name="Xiong S."/>
            <person name="Wang X."/>
            <person name="Wei L."/>
            <person name="Li C."/>
            <person name="Ma Q."/>
            <person name="Ju M."/>
            <person name="Zhao R."/>
            <person name="Li G."/>
            <person name="Mu C."/>
            <person name="Tian Q."/>
            <person name="Mei H."/>
            <person name="Zhang T."/>
            <person name="Gao T."/>
            <person name="Zhang H."/>
        </authorList>
    </citation>
    <scope>NUCLEOTIDE SEQUENCE</scope>
    <source>
        <strain evidence="8">K16</strain>
    </source>
</reference>
<dbReference type="PANTHER" id="PTHR22889">
    <property type="entry name" value="WD REPEAT-CONTAINING PROTEIN 89"/>
    <property type="match status" value="1"/>
</dbReference>
<evidence type="ECO:0000313" key="9">
    <source>
        <dbReference type="Proteomes" id="UP001289374"/>
    </source>
</evidence>
<dbReference type="Gene3D" id="2.60.40.790">
    <property type="match status" value="1"/>
</dbReference>
<dbReference type="Gene3D" id="2.130.10.10">
    <property type="entry name" value="YVTN repeat-like/Quinoprotein amine dehydrogenase"/>
    <property type="match status" value="2"/>
</dbReference>
<feature type="region of interest" description="Disordered" evidence="6">
    <location>
        <begin position="145"/>
        <end position="190"/>
    </location>
</feature>
<dbReference type="FunFam" id="2.60.40.790:FF:000013">
    <property type="entry name" value="Very-long-chain (3R)-3-hydroxyacyl-CoA dehydratase"/>
    <property type="match status" value="1"/>
</dbReference>
<keyword evidence="2" id="KW-0677">Repeat</keyword>
<evidence type="ECO:0000313" key="8">
    <source>
        <dbReference type="EMBL" id="KAK4407018.1"/>
    </source>
</evidence>
<accession>A0AAE1X859</accession>
<dbReference type="SUPFAM" id="SSF49764">
    <property type="entry name" value="HSP20-like chaperones"/>
    <property type="match status" value="1"/>
</dbReference>
<dbReference type="Pfam" id="PF04969">
    <property type="entry name" value="CS"/>
    <property type="match status" value="1"/>
</dbReference>
<dbReference type="GO" id="GO:0009408">
    <property type="term" value="P:response to heat"/>
    <property type="evidence" value="ECO:0007669"/>
    <property type="project" value="UniProtKB-ARBA"/>
</dbReference>
<dbReference type="PROSITE" id="PS00678">
    <property type="entry name" value="WD_REPEATS_1"/>
    <property type="match status" value="1"/>
</dbReference>
<dbReference type="InterPro" id="IPR039328">
    <property type="entry name" value="WDR89"/>
</dbReference>
<protein>
    <recommendedName>
        <fullName evidence="4">Co-chaperone protein p23-1</fullName>
    </recommendedName>
</protein>
<comment type="caution">
    <text evidence="8">The sequence shown here is derived from an EMBL/GenBank/DDBJ whole genome shotgun (WGS) entry which is preliminary data.</text>
</comment>
<dbReference type="GO" id="GO:0051087">
    <property type="term" value="F:protein-folding chaperone binding"/>
    <property type="evidence" value="ECO:0007669"/>
    <property type="project" value="UniProtKB-ARBA"/>
</dbReference>
<evidence type="ECO:0000256" key="4">
    <source>
        <dbReference type="ARBA" id="ARBA00067235"/>
    </source>
</evidence>
<dbReference type="GO" id="GO:0101031">
    <property type="term" value="C:protein folding chaperone complex"/>
    <property type="evidence" value="ECO:0007669"/>
    <property type="project" value="UniProtKB-ARBA"/>
</dbReference>
<dbReference type="InterPro" id="IPR036322">
    <property type="entry name" value="WD40_repeat_dom_sf"/>
</dbReference>
<dbReference type="GO" id="GO:0051879">
    <property type="term" value="F:Hsp90 protein binding"/>
    <property type="evidence" value="ECO:0007669"/>
    <property type="project" value="UniProtKB-ARBA"/>
</dbReference>
<organism evidence="8 9">
    <name type="scientific">Sesamum angolense</name>
    <dbReference type="NCBI Taxonomy" id="2727404"/>
    <lineage>
        <taxon>Eukaryota</taxon>
        <taxon>Viridiplantae</taxon>
        <taxon>Streptophyta</taxon>
        <taxon>Embryophyta</taxon>
        <taxon>Tracheophyta</taxon>
        <taxon>Spermatophyta</taxon>
        <taxon>Magnoliopsida</taxon>
        <taxon>eudicotyledons</taxon>
        <taxon>Gunneridae</taxon>
        <taxon>Pentapetalae</taxon>
        <taxon>asterids</taxon>
        <taxon>lamiids</taxon>
        <taxon>Lamiales</taxon>
        <taxon>Pedaliaceae</taxon>
        <taxon>Sesamum</taxon>
    </lineage>
</organism>
<dbReference type="PANTHER" id="PTHR22889:SF0">
    <property type="entry name" value="WD REPEAT-CONTAINING PROTEIN 89"/>
    <property type="match status" value="1"/>
</dbReference>
<sequence>MSRHPEVKWAEREDKVYLTVLLSDAKSPKVKVDPDGTFTFSATAGTDNNLYELKLDLLKVNVEESKINIGVRNIFCVLEKAEQKWWKKLLRGNAKAPHYVKVDWDKWVDEDDDTVPCCQEEEDLVTLIWVEWIFSKFGDMGGLGDDAMGDDFEDSDDEEVKKPEEVGDGKPQGEAAEGKAEPSSSSDDWTSMAVSLSTNAVKLYSPLTGQYLGECKGHSSTINEISFSGPSSPHVLYSCSSDSTLRAWDSRSFQQVSSINAGSSQEVFSFSFGGAGDNLLAVGCKSQILLGLEDDEAGGMLGGISHGGCHSGDPITFGFLTSNREIGLFWLDKMNLAEILYMYAFLTVHFIPGHQGKLVSASVDGLMCLFDTNGDINDDDHLVSVFNVGTSIGRVGFFGETNQKLWCLTHIETLSVWDWNDSRTDANFEDARTLASESWTLDHVDYFVDCHYSAEEDRLWVIGGTNAGTFGYFPVKYASRKTIGSAEAIFQGGHTGIVRTCCPCPAYRIEHQRAVASLDGLVVKMVAYVAGCQMTQQMQTVLGYQESVLHLSVRTVYKAPIEAFIYISALQI</sequence>
<feature type="compositionally biased region" description="Acidic residues" evidence="6">
    <location>
        <begin position="147"/>
        <end position="158"/>
    </location>
</feature>
<proteinExistence type="inferred from homology"/>
<dbReference type="PROSITE" id="PS50082">
    <property type="entry name" value="WD_REPEATS_2"/>
    <property type="match status" value="1"/>
</dbReference>
<evidence type="ECO:0000256" key="6">
    <source>
        <dbReference type="SAM" id="MobiDB-lite"/>
    </source>
</evidence>
<keyword evidence="1 5" id="KW-0853">WD repeat</keyword>
<dbReference type="PROSITE" id="PS51203">
    <property type="entry name" value="CS"/>
    <property type="match status" value="1"/>
</dbReference>
<evidence type="ECO:0000256" key="1">
    <source>
        <dbReference type="ARBA" id="ARBA00022574"/>
    </source>
</evidence>
<dbReference type="AlphaFoldDB" id="A0AAE1X859"/>
<dbReference type="InterPro" id="IPR015943">
    <property type="entry name" value="WD40/YVTN_repeat-like_dom_sf"/>
</dbReference>
<dbReference type="CDD" id="cd06465">
    <property type="entry name" value="p23_hB-ind1_like"/>
    <property type="match status" value="1"/>
</dbReference>
<dbReference type="InterPro" id="IPR019775">
    <property type="entry name" value="WD40_repeat_CS"/>
</dbReference>
<dbReference type="SUPFAM" id="SSF50978">
    <property type="entry name" value="WD40 repeat-like"/>
    <property type="match status" value="1"/>
</dbReference>
<evidence type="ECO:0000256" key="5">
    <source>
        <dbReference type="PROSITE-ProRule" id="PRU00221"/>
    </source>
</evidence>
<dbReference type="SMART" id="SM00320">
    <property type="entry name" value="WD40"/>
    <property type="match status" value="3"/>
</dbReference>